<proteinExistence type="predicted"/>
<dbReference type="SUPFAM" id="SSF53448">
    <property type="entry name" value="Nucleotide-diphospho-sugar transferases"/>
    <property type="match status" value="1"/>
</dbReference>
<evidence type="ECO:0000313" key="1">
    <source>
        <dbReference type="EMBL" id="ACL07409.1"/>
    </source>
</evidence>
<dbReference type="HOGENOM" id="CLU_1127969_0_0_7"/>
<reference evidence="1" key="1">
    <citation type="submission" date="2008-10" db="EMBL/GenBank/DDBJ databases">
        <title>Complete sequence of Desulfovibrio vulgaris str. 'Miyazaki F'.</title>
        <authorList>
            <person name="Lucas S."/>
            <person name="Copeland A."/>
            <person name="Lapidus A."/>
            <person name="Glavina del Rio T."/>
            <person name="Dalin E."/>
            <person name="Tice H."/>
            <person name="Bruce D."/>
            <person name="Goodwin L."/>
            <person name="Pitluck S."/>
            <person name="Sims D."/>
            <person name="Brettin T."/>
            <person name="Detter J.C."/>
            <person name="Han C."/>
            <person name="Larimer F."/>
            <person name="Land M."/>
            <person name="Hauser L."/>
            <person name="Kyrpides N."/>
            <person name="Mikhailova N."/>
            <person name="Hazen T.C."/>
            <person name="Richardson P."/>
        </authorList>
    </citation>
    <scope>NUCLEOTIDE SEQUENCE</scope>
    <source>
        <strain evidence="1">Miyazaki F</strain>
    </source>
</reference>
<dbReference type="AlphaFoldDB" id="B8DJT7"/>
<dbReference type="STRING" id="883.DvMF_0452"/>
<sequence length="280" mass="30540">MTGNGDQDGRADTAPVAAPVPAPASALPPVIATVILHYGDPALAANLADTLRRADPDHAERVLVLDNAAPRPAIGAWRRLPDNLFWGGALAYCMDAARDMGCTHLWFLNNDISFETRPPLVARAALRMARMGAALAARGLGGPENKVGVYAPAADRNPYHPQMVRDARLQYRRVALVDGIAPIIDLDCAREVGGADCADNPRGYGVDVWLSLRAHRAGWPVVVDHQLAVRHRYHTTARSVDGFMDAAARAEHDYMTRRLGPAWRDEVARLQHQWTDETTL</sequence>
<dbReference type="KEGG" id="dvm:DvMF_0452"/>
<dbReference type="Gene3D" id="3.90.550.10">
    <property type="entry name" value="Spore Coat Polysaccharide Biosynthesis Protein SpsA, Chain A"/>
    <property type="match status" value="1"/>
</dbReference>
<protein>
    <recommendedName>
        <fullName evidence="2">Glycosyl transferase family 2</fullName>
    </recommendedName>
</protein>
<organism evidence="1">
    <name type="scientific">Nitratidesulfovibrio vulgaris (strain DSM 19637 / Miyazaki F)</name>
    <name type="common">Desulfovibrio vulgaris</name>
    <dbReference type="NCBI Taxonomy" id="883"/>
    <lineage>
        <taxon>Bacteria</taxon>
        <taxon>Pseudomonadati</taxon>
        <taxon>Thermodesulfobacteriota</taxon>
        <taxon>Desulfovibrionia</taxon>
        <taxon>Desulfovibrionales</taxon>
        <taxon>Desulfovibrionaceae</taxon>
        <taxon>Nitratidesulfovibrio</taxon>
    </lineage>
</organism>
<accession>B8DJT7</accession>
<dbReference type="EMBL" id="CP001197">
    <property type="protein sequence ID" value="ACL07409.1"/>
    <property type="molecule type" value="Genomic_DNA"/>
</dbReference>
<name>B8DJT7_NITV9</name>
<dbReference type="eggNOG" id="COG1216">
    <property type="taxonomic scope" value="Bacteria"/>
</dbReference>
<evidence type="ECO:0008006" key="2">
    <source>
        <dbReference type="Google" id="ProtNLM"/>
    </source>
</evidence>
<dbReference type="InterPro" id="IPR029044">
    <property type="entry name" value="Nucleotide-diphossugar_trans"/>
</dbReference>
<gene>
    <name evidence="1" type="ordered locus">DvMF_0452</name>
</gene>